<proteinExistence type="inferred from homology"/>
<evidence type="ECO:0000256" key="1">
    <source>
        <dbReference type="ARBA" id="ARBA00009437"/>
    </source>
</evidence>
<comment type="similarity">
    <text evidence="1">Belongs to the LysR transcriptional regulatory family.</text>
</comment>
<dbReference type="InterPro" id="IPR036390">
    <property type="entry name" value="WH_DNA-bd_sf"/>
</dbReference>
<organism evidence="6 7">
    <name type="scientific">Ameyamaea chiangmaiensis</name>
    <dbReference type="NCBI Taxonomy" id="442969"/>
    <lineage>
        <taxon>Bacteria</taxon>
        <taxon>Pseudomonadati</taxon>
        <taxon>Pseudomonadota</taxon>
        <taxon>Alphaproteobacteria</taxon>
        <taxon>Acetobacterales</taxon>
        <taxon>Acetobacteraceae</taxon>
        <taxon>Ameyamaea</taxon>
    </lineage>
</organism>
<keyword evidence="7" id="KW-1185">Reference proteome</keyword>
<dbReference type="SUPFAM" id="SSF46785">
    <property type="entry name" value="Winged helix' DNA-binding domain"/>
    <property type="match status" value="1"/>
</dbReference>
<dbReference type="PROSITE" id="PS50931">
    <property type="entry name" value="HTH_LYSR"/>
    <property type="match status" value="1"/>
</dbReference>
<dbReference type="EMBL" id="JABXXR010000289">
    <property type="protein sequence ID" value="NVN42135.1"/>
    <property type="molecule type" value="Genomic_DNA"/>
</dbReference>
<dbReference type="PRINTS" id="PR00039">
    <property type="entry name" value="HTHLYSR"/>
</dbReference>
<dbReference type="Pfam" id="PF03466">
    <property type="entry name" value="LysR_substrate"/>
    <property type="match status" value="1"/>
</dbReference>
<keyword evidence="3" id="KW-0238">DNA-binding</keyword>
<dbReference type="Gene3D" id="1.10.10.10">
    <property type="entry name" value="Winged helix-like DNA-binding domain superfamily/Winged helix DNA-binding domain"/>
    <property type="match status" value="1"/>
</dbReference>
<dbReference type="GO" id="GO:0003700">
    <property type="term" value="F:DNA-binding transcription factor activity"/>
    <property type="evidence" value="ECO:0007669"/>
    <property type="project" value="InterPro"/>
</dbReference>
<accession>A0A850PC79</accession>
<dbReference type="InterPro" id="IPR036388">
    <property type="entry name" value="WH-like_DNA-bd_sf"/>
</dbReference>
<dbReference type="SUPFAM" id="SSF53850">
    <property type="entry name" value="Periplasmic binding protein-like II"/>
    <property type="match status" value="1"/>
</dbReference>
<feature type="domain" description="HTH lysR-type" evidence="5">
    <location>
        <begin position="1"/>
        <end position="58"/>
    </location>
</feature>
<evidence type="ECO:0000313" key="6">
    <source>
        <dbReference type="EMBL" id="NVN42135.1"/>
    </source>
</evidence>
<dbReference type="FunFam" id="1.10.10.10:FF:000001">
    <property type="entry name" value="LysR family transcriptional regulator"/>
    <property type="match status" value="1"/>
</dbReference>
<reference evidence="6 7" key="1">
    <citation type="submission" date="2020-06" db="EMBL/GenBank/DDBJ databases">
        <title>Description of novel acetic acid bacteria.</title>
        <authorList>
            <person name="Sombolestani A."/>
        </authorList>
    </citation>
    <scope>NUCLEOTIDE SEQUENCE [LARGE SCALE GENOMIC DNA]</scope>
    <source>
        <strain evidence="6 7">LMG 27010</strain>
    </source>
</reference>
<dbReference type="GO" id="GO:0000976">
    <property type="term" value="F:transcription cis-regulatory region binding"/>
    <property type="evidence" value="ECO:0007669"/>
    <property type="project" value="TreeGrafter"/>
</dbReference>
<keyword evidence="2" id="KW-0805">Transcription regulation</keyword>
<dbReference type="Pfam" id="PF00126">
    <property type="entry name" value="HTH_1"/>
    <property type="match status" value="1"/>
</dbReference>
<keyword evidence="4" id="KW-0804">Transcription</keyword>
<evidence type="ECO:0000259" key="5">
    <source>
        <dbReference type="PROSITE" id="PS50931"/>
    </source>
</evidence>
<dbReference type="InterPro" id="IPR000847">
    <property type="entry name" value="LysR_HTH_N"/>
</dbReference>
<dbReference type="Proteomes" id="UP000585665">
    <property type="component" value="Unassembled WGS sequence"/>
</dbReference>
<dbReference type="Gene3D" id="3.40.190.290">
    <property type="match status" value="1"/>
</dbReference>
<gene>
    <name evidence="6" type="ORF">HUK82_16440</name>
</gene>
<sequence>MTLEHLRIFVAVAEREHMTRAAAALGVVQSAVSTAVSQLEEQVGMRLFNRVGRGIELTDAGRLMRDEALAVLARMDVAHRRIEDFGALRRGRLRIHASQTIASYWLPRYLVACRTSYPQVEIAMQVGNTADVVRAVHGGRAELGFIEGAAHDDALHSVFAARDGFVLVVAPSHPWSTDPPRSTEALLETDWILRERGSGTRSEFEAALSARGLAPDRLRIRLELPTNEAVRAAVEAGGGASVLSASVVAPGLEAGLLQAVRFELPERAFA</sequence>
<dbReference type="PANTHER" id="PTHR30126:SF39">
    <property type="entry name" value="HTH-TYPE TRANSCRIPTIONAL REGULATOR CYSL"/>
    <property type="match status" value="1"/>
</dbReference>
<comment type="caution">
    <text evidence="6">The sequence shown here is derived from an EMBL/GenBank/DDBJ whole genome shotgun (WGS) entry which is preliminary data.</text>
</comment>
<evidence type="ECO:0000313" key="7">
    <source>
        <dbReference type="Proteomes" id="UP000585665"/>
    </source>
</evidence>
<evidence type="ECO:0000256" key="2">
    <source>
        <dbReference type="ARBA" id="ARBA00023015"/>
    </source>
</evidence>
<feature type="non-terminal residue" evidence="6">
    <location>
        <position position="270"/>
    </location>
</feature>
<dbReference type="PANTHER" id="PTHR30126">
    <property type="entry name" value="HTH-TYPE TRANSCRIPTIONAL REGULATOR"/>
    <property type="match status" value="1"/>
</dbReference>
<evidence type="ECO:0000256" key="4">
    <source>
        <dbReference type="ARBA" id="ARBA00023163"/>
    </source>
</evidence>
<dbReference type="AlphaFoldDB" id="A0A850PC79"/>
<dbReference type="InterPro" id="IPR005119">
    <property type="entry name" value="LysR_subst-bd"/>
</dbReference>
<name>A0A850PC79_9PROT</name>
<protein>
    <submittedName>
        <fullName evidence="6">LysR family transcriptional regulator</fullName>
    </submittedName>
</protein>
<evidence type="ECO:0000256" key="3">
    <source>
        <dbReference type="ARBA" id="ARBA00023125"/>
    </source>
</evidence>